<evidence type="ECO:0000313" key="1">
    <source>
        <dbReference type="EMBL" id="KAH0573438.1"/>
    </source>
</evidence>
<sequence length="242" mass="27515">MTQSHIIYQLYNLFGDSMPIIEKSDIQFKISQFYFGLNAQIRIFPDLRNSKNHRIASASFETLQNIILLRINRSQVPVICGQQIGSLFAAFPPTQEVLIEIFLMDKLFLSKTLFPTDSFQQSSKAQIIENKITALSYSTFYSARSLINGVGQFSIQLNELCLCGVCLVNQRHVLFGAQVNGHVRLVSDGDNLEMLFGKDEKRVIEGLEREEVVLFVRLKAGRSAELYPIKNNQDDDELSNRV</sequence>
<dbReference type="EMBL" id="AUWU02000005">
    <property type="protein sequence ID" value="KAH0573438.1"/>
    <property type="molecule type" value="Genomic_DNA"/>
</dbReference>
<proteinExistence type="predicted"/>
<comment type="caution">
    <text evidence="1">The sequence shown here is derived from an EMBL/GenBank/DDBJ whole genome shotgun (WGS) entry which is preliminary data.</text>
</comment>
<gene>
    <name evidence="1" type="ORF">SS50377_25558</name>
</gene>
<dbReference type="Proteomes" id="UP000018208">
    <property type="component" value="Unassembled WGS sequence"/>
</dbReference>
<organism evidence="1 2">
    <name type="scientific">Spironucleus salmonicida</name>
    <dbReference type="NCBI Taxonomy" id="348837"/>
    <lineage>
        <taxon>Eukaryota</taxon>
        <taxon>Metamonada</taxon>
        <taxon>Diplomonadida</taxon>
        <taxon>Hexamitidae</taxon>
        <taxon>Hexamitinae</taxon>
        <taxon>Spironucleus</taxon>
    </lineage>
</organism>
<dbReference type="AlphaFoldDB" id="A0A9P8LS93"/>
<protein>
    <submittedName>
        <fullName evidence="1">Uncharacterized protein</fullName>
    </submittedName>
</protein>
<dbReference type="KEGG" id="ssao:94299581"/>
<name>A0A9P8LS93_9EUKA</name>
<dbReference type="RefSeq" id="XP_067764211.1">
    <property type="nucleotide sequence ID" value="XM_067909390.1"/>
</dbReference>
<dbReference type="GeneID" id="94299581"/>
<keyword evidence="2" id="KW-1185">Reference proteome</keyword>
<reference evidence="1 2" key="1">
    <citation type="journal article" date="2014" name="PLoS Genet.">
        <title>The Genome of Spironucleus salmonicida Highlights a Fish Pathogen Adapted to Fluctuating Environments.</title>
        <authorList>
            <person name="Xu F."/>
            <person name="Jerlstrom-Hultqvist J."/>
            <person name="Einarsson E."/>
            <person name="Astvaldsson A."/>
            <person name="Svard S.G."/>
            <person name="Andersson J.O."/>
        </authorList>
    </citation>
    <scope>NUCLEOTIDE SEQUENCE [LARGE SCALE GENOMIC DNA]</scope>
    <source>
        <strain evidence="1 2">ATCC 50377</strain>
    </source>
</reference>
<evidence type="ECO:0000313" key="2">
    <source>
        <dbReference type="Proteomes" id="UP000018208"/>
    </source>
</evidence>
<accession>A0A9P8LS93</accession>